<sequence>MKYTPSFICRVGIAWCLAFNHYGNAQNQPSLQNLIIFGDGYSDSGNTFILDNNTWPQRPYFRGRFSNDQVWSELVLPPLNMPLSMYAYGGCRADEVTQTPNSSEIIPSITQQMRDFLSVPTDKILRSLAVVFFSGAEFLEEPLSDPNQVIKAFRECIYELSQSGVHNIILTTLPPLDRFPGVQFDRIRQYQLRRIVDTYNRGMISLVNYFARRRKIILWDIHNIFSQVMDNDSFRTIHKPCLFNSSKGTLQQCNYSEDYLFWDTLHVTSNMHRLLAKSFVHQVSSSWPDIPVWGDV</sequence>
<dbReference type="Pfam" id="PF00657">
    <property type="entry name" value="Lipase_GDSL"/>
    <property type="match status" value="1"/>
</dbReference>
<dbReference type="SUPFAM" id="SSF52266">
    <property type="entry name" value="SGNH hydrolase"/>
    <property type="match status" value="1"/>
</dbReference>
<evidence type="ECO:0000313" key="2">
    <source>
        <dbReference type="EMBL" id="KAK9722081.1"/>
    </source>
</evidence>
<proteinExistence type="predicted"/>
<protein>
    <submittedName>
        <fullName evidence="2">Uncharacterized protein</fullName>
    </submittedName>
</protein>
<organism evidence="2 3">
    <name type="scientific">Basidiobolus ranarum</name>
    <dbReference type="NCBI Taxonomy" id="34480"/>
    <lineage>
        <taxon>Eukaryota</taxon>
        <taxon>Fungi</taxon>
        <taxon>Fungi incertae sedis</taxon>
        <taxon>Zoopagomycota</taxon>
        <taxon>Entomophthoromycotina</taxon>
        <taxon>Basidiobolomycetes</taxon>
        <taxon>Basidiobolales</taxon>
        <taxon>Basidiobolaceae</taxon>
        <taxon>Basidiobolus</taxon>
    </lineage>
</organism>
<comment type="caution">
    <text evidence="2">The sequence shown here is derived from an EMBL/GenBank/DDBJ whole genome shotgun (WGS) entry which is preliminary data.</text>
</comment>
<evidence type="ECO:0000256" key="1">
    <source>
        <dbReference type="ARBA" id="ARBA00022801"/>
    </source>
</evidence>
<keyword evidence="3" id="KW-1185">Reference proteome</keyword>
<dbReference type="InterPro" id="IPR051058">
    <property type="entry name" value="GDSL_Est/Lipase"/>
</dbReference>
<name>A0ABR2W7W5_9FUNG</name>
<reference evidence="2 3" key="1">
    <citation type="submission" date="2023-04" db="EMBL/GenBank/DDBJ databases">
        <title>Genome of Basidiobolus ranarum AG-B5.</title>
        <authorList>
            <person name="Stajich J.E."/>
            <person name="Carter-House D."/>
            <person name="Gryganskyi A."/>
        </authorList>
    </citation>
    <scope>NUCLEOTIDE SEQUENCE [LARGE SCALE GENOMIC DNA]</scope>
    <source>
        <strain evidence="2 3">AG-B5</strain>
    </source>
</reference>
<dbReference type="PANTHER" id="PTHR45648:SF22">
    <property type="entry name" value="GDSL LIPASE_ACYLHYDROLASE FAMILY PROTEIN (AFU_ORTHOLOGUE AFUA_4G14700)"/>
    <property type="match status" value="1"/>
</dbReference>
<accession>A0ABR2W7W5</accession>
<dbReference type="InterPro" id="IPR001087">
    <property type="entry name" value="GDSL"/>
</dbReference>
<evidence type="ECO:0000313" key="3">
    <source>
        <dbReference type="Proteomes" id="UP001479436"/>
    </source>
</evidence>
<dbReference type="PANTHER" id="PTHR45648">
    <property type="entry name" value="GDSL LIPASE/ACYLHYDROLASE FAMILY PROTEIN (AFU_ORTHOLOGUE AFUA_4G14700)"/>
    <property type="match status" value="1"/>
</dbReference>
<gene>
    <name evidence="2" type="ORF">K7432_002968</name>
</gene>
<dbReference type="EMBL" id="JASJQH010006960">
    <property type="protein sequence ID" value="KAK9722081.1"/>
    <property type="molecule type" value="Genomic_DNA"/>
</dbReference>
<dbReference type="InterPro" id="IPR036514">
    <property type="entry name" value="SGNH_hydro_sf"/>
</dbReference>
<keyword evidence="1" id="KW-0378">Hydrolase</keyword>
<dbReference type="Proteomes" id="UP001479436">
    <property type="component" value="Unassembled WGS sequence"/>
</dbReference>
<dbReference type="Gene3D" id="3.40.50.1110">
    <property type="entry name" value="SGNH hydrolase"/>
    <property type="match status" value="1"/>
</dbReference>